<dbReference type="EMBL" id="KZ293705">
    <property type="protein sequence ID" value="PBK83606.1"/>
    <property type="molecule type" value="Genomic_DNA"/>
</dbReference>
<feature type="non-terminal residue" evidence="2">
    <location>
        <position position="1"/>
    </location>
</feature>
<proteinExistence type="predicted"/>
<dbReference type="AlphaFoldDB" id="A0A2H3D7Y9"/>
<keyword evidence="1" id="KW-0472">Membrane</keyword>
<sequence length="96" mass="10972">TRSSIRPQWCGVLLALRGSLVLTYTIIVGVSYHCRFGYGNGAVRICGRSIYTNCAEWCLWNPPAIGINYSSWFVVGVMFQYDQKEELYVVEQVQLR</sequence>
<protein>
    <submittedName>
        <fullName evidence="2">Uncharacterized protein</fullName>
    </submittedName>
</protein>
<reference evidence="3" key="1">
    <citation type="journal article" date="2017" name="Nat. Ecol. Evol.">
        <title>Genome expansion and lineage-specific genetic innovations in the forest pathogenic fungi Armillaria.</title>
        <authorList>
            <person name="Sipos G."/>
            <person name="Prasanna A.N."/>
            <person name="Walter M.C."/>
            <person name="O'Connor E."/>
            <person name="Balint B."/>
            <person name="Krizsan K."/>
            <person name="Kiss B."/>
            <person name="Hess J."/>
            <person name="Varga T."/>
            <person name="Slot J."/>
            <person name="Riley R."/>
            <person name="Boka B."/>
            <person name="Rigling D."/>
            <person name="Barry K."/>
            <person name="Lee J."/>
            <person name="Mihaltcheva S."/>
            <person name="LaButti K."/>
            <person name="Lipzen A."/>
            <person name="Waldron R."/>
            <person name="Moloney N.M."/>
            <person name="Sperisen C."/>
            <person name="Kredics L."/>
            <person name="Vagvoelgyi C."/>
            <person name="Patrignani A."/>
            <person name="Fitzpatrick D."/>
            <person name="Nagy I."/>
            <person name="Doyle S."/>
            <person name="Anderson J.B."/>
            <person name="Grigoriev I.V."/>
            <person name="Gueldener U."/>
            <person name="Muensterkoetter M."/>
            <person name="Nagy L.G."/>
        </authorList>
    </citation>
    <scope>NUCLEOTIDE SEQUENCE [LARGE SCALE GENOMIC DNA]</scope>
    <source>
        <strain evidence="3">Ar21-2</strain>
    </source>
</reference>
<dbReference type="Proteomes" id="UP000217790">
    <property type="component" value="Unassembled WGS sequence"/>
</dbReference>
<keyword evidence="3" id="KW-1185">Reference proteome</keyword>
<keyword evidence="1" id="KW-1133">Transmembrane helix</keyword>
<organism evidence="2 3">
    <name type="scientific">Armillaria gallica</name>
    <name type="common">Bulbous honey fungus</name>
    <name type="synonym">Armillaria bulbosa</name>
    <dbReference type="NCBI Taxonomy" id="47427"/>
    <lineage>
        <taxon>Eukaryota</taxon>
        <taxon>Fungi</taxon>
        <taxon>Dikarya</taxon>
        <taxon>Basidiomycota</taxon>
        <taxon>Agaricomycotina</taxon>
        <taxon>Agaricomycetes</taxon>
        <taxon>Agaricomycetidae</taxon>
        <taxon>Agaricales</taxon>
        <taxon>Marasmiineae</taxon>
        <taxon>Physalacriaceae</taxon>
        <taxon>Armillaria</taxon>
    </lineage>
</organism>
<feature type="transmembrane region" description="Helical" evidence="1">
    <location>
        <begin position="12"/>
        <end position="32"/>
    </location>
</feature>
<evidence type="ECO:0000313" key="3">
    <source>
        <dbReference type="Proteomes" id="UP000217790"/>
    </source>
</evidence>
<evidence type="ECO:0000256" key="1">
    <source>
        <dbReference type="SAM" id="Phobius"/>
    </source>
</evidence>
<name>A0A2H3D7Y9_ARMGA</name>
<accession>A0A2H3D7Y9</accession>
<dbReference type="InParanoid" id="A0A2H3D7Y9"/>
<gene>
    <name evidence="2" type="ORF">ARMGADRAFT_1136857</name>
</gene>
<evidence type="ECO:0000313" key="2">
    <source>
        <dbReference type="EMBL" id="PBK83606.1"/>
    </source>
</evidence>
<keyword evidence="1" id="KW-0812">Transmembrane</keyword>